<evidence type="ECO:0000256" key="3">
    <source>
        <dbReference type="ARBA" id="ARBA00022777"/>
    </source>
</evidence>
<evidence type="ECO:0000256" key="4">
    <source>
        <dbReference type="ARBA" id="ARBA00022840"/>
    </source>
</evidence>
<dbReference type="InterPro" id="IPR011009">
    <property type="entry name" value="Kinase-like_dom_sf"/>
</dbReference>
<feature type="compositionally biased region" description="Basic and acidic residues" evidence="5">
    <location>
        <begin position="84"/>
        <end position="106"/>
    </location>
</feature>
<dbReference type="PANTHER" id="PTHR43289:SF6">
    <property type="entry name" value="SERINE_THREONINE-PROTEIN KINASE NEKL-3"/>
    <property type="match status" value="1"/>
</dbReference>
<dbReference type="EMBL" id="LAZR01038803">
    <property type="protein sequence ID" value="KKL18613.1"/>
    <property type="molecule type" value="Genomic_DNA"/>
</dbReference>
<dbReference type="InterPro" id="IPR027383">
    <property type="entry name" value="Znf_put"/>
</dbReference>
<dbReference type="PROSITE" id="PS00108">
    <property type="entry name" value="PROTEIN_KINASE_ST"/>
    <property type="match status" value="1"/>
</dbReference>
<name>A0A0F9E3G4_9ZZZZ</name>
<dbReference type="Pfam" id="PF13490">
    <property type="entry name" value="zf-HC2"/>
    <property type="match status" value="1"/>
</dbReference>
<dbReference type="Gene3D" id="3.30.200.20">
    <property type="entry name" value="Phosphorylase Kinase, domain 1"/>
    <property type="match status" value="1"/>
</dbReference>
<feature type="compositionally biased region" description="Polar residues" evidence="5">
    <location>
        <begin position="60"/>
        <end position="71"/>
    </location>
</feature>
<organism evidence="7">
    <name type="scientific">marine sediment metagenome</name>
    <dbReference type="NCBI Taxonomy" id="412755"/>
    <lineage>
        <taxon>unclassified sequences</taxon>
        <taxon>metagenomes</taxon>
        <taxon>ecological metagenomes</taxon>
    </lineage>
</organism>
<evidence type="ECO:0000259" key="6">
    <source>
        <dbReference type="PROSITE" id="PS50011"/>
    </source>
</evidence>
<sequence length="360" mass="39336">METQNQTHPSQRQLAALALGKLAAESRARLQEHVAGCSTCAKFLSDTPRDTLAGLLRGASSATRVADQSTPGVRDRSTFSGAPRLEKSAAPQEKRPKQSDEQIPQELREQSKYRIVRLLGRGGMGAVYEAFHERMDRRVAIKIINPSLVDHPQALARFDQEVKTAAKLDHPNVAHAYDADEFGTLRVLIMEFVPGQSFDSLLRQRGRLTVVEACRLVRQAMVGLDHAHARGMVHRDLKPQNLMLTPDGKVKILDFGLAKIASEQKQAQALTRTNALMGTPHYLAPEQALDAAKADIRADIYSLGCTLYCLLRGAPPFDGESEMKVLLAHQHETPRPLCEVSGCAEGAVGPGRSDAGQESV</sequence>
<accession>A0A0F9E3G4</accession>
<evidence type="ECO:0000256" key="5">
    <source>
        <dbReference type="SAM" id="MobiDB-lite"/>
    </source>
</evidence>
<protein>
    <recommendedName>
        <fullName evidence="6">Protein kinase domain-containing protein</fullName>
    </recommendedName>
</protein>
<evidence type="ECO:0000256" key="2">
    <source>
        <dbReference type="ARBA" id="ARBA00022741"/>
    </source>
</evidence>
<dbReference type="Gene3D" id="1.10.510.10">
    <property type="entry name" value="Transferase(Phosphotransferase) domain 1"/>
    <property type="match status" value="1"/>
</dbReference>
<dbReference type="AlphaFoldDB" id="A0A0F9E3G4"/>
<gene>
    <name evidence="7" type="ORF">LCGC14_2473780</name>
</gene>
<dbReference type="InterPro" id="IPR008271">
    <property type="entry name" value="Ser/Thr_kinase_AS"/>
</dbReference>
<evidence type="ECO:0000256" key="1">
    <source>
        <dbReference type="ARBA" id="ARBA00022679"/>
    </source>
</evidence>
<proteinExistence type="predicted"/>
<evidence type="ECO:0000313" key="7">
    <source>
        <dbReference type="EMBL" id="KKL18613.1"/>
    </source>
</evidence>
<comment type="caution">
    <text evidence="7">The sequence shown here is derived from an EMBL/GenBank/DDBJ whole genome shotgun (WGS) entry which is preliminary data.</text>
</comment>
<dbReference type="PROSITE" id="PS00107">
    <property type="entry name" value="PROTEIN_KINASE_ATP"/>
    <property type="match status" value="1"/>
</dbReference>
<dbReference type="PROSITE" id="PS50011">
    <property type="entry name" value="PROTEIN_KINASE_DOM"/>
    <property type="match status" value="1"/>
</dbReference>
<keyword evidence="4" id="KW-0067">ATP-binding</keyword>
<dbReference type="PANTHER" id="PTHR43289">
    <property type="entry name" value="MITOGEN-ACTIVATED PROTEIN KINASE KINASE KINASE 20-RELATED"/>
    <property type="match status" value="1"/>
</dbReference>
<dbReference type="InterPro" id="IPR017441">
    <property type="entry name" value="Protein_kinase_ATP_BS"/>
</dbReference>
<dbReference type="InterPro" id="IPR000719">
    <property type="entry name" value="Prot_kinase_dom"/>
</dbReference>
<dbReference type="SMART" id="SM00220">
    <property type="entry name" value="S_TKc"/>
    <property type="match status" value="1"/>
</dbReference>
<feature type="region of interest" description="Disordered" evidence="5">
    <location>
        <begin position="60"/>
        <end position="106"/>
    </location>
</feature>
<dbReference type="GO" id="GO:0004674">
    <property type="term" value="F:protein serine/threonine kinase activity"/>
    <property type="evidence" value="ECO:0007669"/>
    <property type="project" value="TreeGrafter"/>
</dbReference>
<dbReference type="SUPFAM" id="SSF56112">
    <property type="entry name" value="Protein kinase-like (PK-like)"/>
    <property type="match status" value="1"/>
</dbReference>
<dbReference type="InterPro" id="IPR041916">
    <property type="entry name" value="Anti_sigma_zinc_sf"/>
</dbReference>
<feature type="domain" description="Protein kinase" evidence="6">
    <location>
        <begin position="113"/>
        <end position="360"/>
    </location>
</feature>
<dbReference type="Gene3D" id="1.10.10.1320">
    <property type="entry name" value="Anti-sigma factor, zinc-finger domain"/>
    <property type="match status" value="1"/>
</dbReference>
<keyword evidence="1" id="KW-0808">Transferase</keyword>
<dbReference type="GO" id="GO:0005524">
    <property type="term" value="F:ATP binding"/>
    <property type="evidence" value="ECO:0007669"/>
    <property type="project" value="UniProtKB-KW"/>
</dbReference>
<keyword evidence="2" id="KW-0547">Nucleotide-binding</keyword>
<dbReference type="CDD" id="cd14014">
    <property type="entry name" value="STKc_PknB_like"/>
    <property type="match status" value="1"/>
</dbReference>
<keyword evidence="3" id="KW-0418">Kinase</keyword>
<reference evidence="7" key="1">
    <citation type="journal article" date="2015" name="Nature">
        <title>Complex archaea that bridge the gap between prokaryotes and eukaryotes.</title>
        <authorList>
            <person name="Spang A."/>
            <person name="Saw J.H."/>
            <person name="Jorgensen S.L."/>
            <person name="Zaremba-Niedzwiedzka K."/>
            <person name="Martijn J."/>
            <person name="Lind A.E."/>
            <person name="van Eijk R."/>
            <person name="Schleper C."/>
            <person name="Guy L."/>
            <person name="Ettema T.J."/>
        </authorList>
    </citation>
    <scope>NUCLEOTIDE SEQUENCE</scope>
</reference>
<dbReference type="Pfam" id="PF00069">
    <property type="entry name" value="Pkinase"/>
    <property type="match status" value="1"/>
</dbReference>